<dbReference type="PANTHER" id="PTHR32309">
    <property type="entry name" value="TYROSINE-PROTEIN KINASE"/>
    <property type="match status" value="1"/>
</dbReference>
<dbReference type="Pfam" id="PF13807">
    <property type="entry name" value="GNVR"/>
    <property type="match status" value="1"/>
</dbReference>
<evidence type="ECO:0000256" key="4">
    <source>
        <dbReference type="ARBA" id="ARBA00022692"/>
    </source>
</evidence>
<evidence type="ECO:0000256" key="1">
    <source>
        <dbReference type="ARBA" id="ARBA00004651"/>
    </source>
</evidence>
<dbReference type="PANTHER" id="PTHR32309:SF13">
    <property type="entry name" value="FERRIC ENTEROBACTIN TRANSPORT PROTEIN FEPE"/>
    <property type="match status" value="1"/>
</dbReference>
<dbReference type="Pfam" id="PF02706">
    <property type="entry name" value="Wzz"/>
    <property type="match status" value="1"/>
</dbReference>
<reference evidence="10 11" key="1">
    <citation type="submission" date="2024-06" db="EMBL/GenBank/DDBJ databases">
        <title>Sorghum-associated microbial communities from plants grown in Nebraska, USA.</title>
        <authorList>
            <person name="Schachtman D."/>
        </authorList>
    </citation>
    <scope>NUCLEOTIDE SEQUENCE [LARGE SCALE GENOMIC DNA]</scope>
    <source>
        <strain evidence="10 11">736</strain>
    </source>
</reference>
<feature type="transmembrane region" description="Helical" evidence="7">
    <location>
        <begin position="277"/>
        <end position="297"/>
    </location>
</feature>
<comment type="subcellular location">
    <subcellularLocation>
        <location evidence="1">Cell membrane</location>
        <topology evidence="1">Multi-pass membrane protein</topology>
    </subcellularLocation>
</comment>
<evidence type="ECO:0000259" key="9">
    <source>
        <dbReference type="Pfam" id="PF13807"/>
    </source>
</evidence>
<dbReference type="Proteomes" id="UP001549363">
    <property type="component" value="Unassembled WGS sequence"/>
</dbReference>
<comment type="caution">
    <text evidence="10">The sequence shown here is derived from an EMBL/GenBank/DDBJ whole genome shotgun (WGS) entry which is preliminary data.</text>
</comment>
<dbReference type="EMBL" id="JBEPSB010000006">
    <property type="protein sequence ID" value="MET4560622.1"/>
    <property type="molecule type" value="Genomic_DNA"/>
</dbReference>
<accession>A0ABV2PI45</accession>
<keyword evidence="3" id="KW-1003">Cell membrane</keyword>
<feature type="domain" description="Tyrosine-protein kinase G-rich" evidence="9">
    <location>
        <begin position="218"/>
        <end position="299"/>
    </location>
</feature>
<keyword evidence="4 7" id="KW-0812">Transmembrane</keyword>
<evidence type="ECO:0000259" key="8">
    <source>
        <dbReference type="Pfam" id="PF02706"/>
    </source>
</evidence>
<protein>
    <submittedName>
        <fullName evidence="10">Chain length determinant protein (Polysaccharide antigen chain regulator)</fullName>
    </submittedName>
</protein>
<sequence>MEETIELRELIEIVWKGKAIIAICTVVCMLLAGIVSWFVLEEKYESNAVVQVASGIQDTGIISNYIAAEFTPSIYAQRIQNKPIMKQALKDADIKDVYSEKNMVATVDADPAKNLVELKYKAKSAQDAQQQLQILMDVTKQKMNESVQATLKELETTYKTESVSLSKEIENIIEQYNKIIKDNKLPEILILQTVLNSEIVLNISDDQTTTLSNVNGDLQNQLLQMQAQINTKSVEYQKTLANYQSVKTGLDSFKPDPFIRVIAEPTLAEKSASPNKLLNLAIGLVIGMMFGVGTVFFRQYWKNSSIKK</sequence>
<proteinExistence type="inferred from homology"/>
<dbReference type="InterPro" id="IPR050445">
    <property type="entry name" value="Bact_polysacc_biosynth/exp"/>
</dbReference>
<keyword evidence="6 7" id="KW-0472">Membrane</keyword>
<evidence type="ECO:0000256" key="5">
    <source>
        <dbReference type="ARBA" id="ARBA00022989"/>
    </source>
</evidence>
<comment type="similarity">
    <text evidence="2">Belongs to the CpsC/CapA family.</text>
</comment>
<keyword evidence="5 7" id="KW-1133">Transmembrane helix</keyword>
<evidence type="ECO:0000256" key="2">
    <source>
        <dbReference type="ARBA" id="ARBA00006683"/>
    </source>
</evidence>
<organism evidence="10 11">
    <name type="scientific">Lysinibacillus parviboronicapiens</name>
    <dbReference type="NCBI Taxonomy" id="436516"/>
    <lineage>
        <taxon>Bacteria</taxon>
        <taxon>Bacillati</taxon>
        <taxon>Bacillota</taxon>
        <taxon>Bacilli</taxon>
        <taxon>Bacillales</taxon>
        <taxon>Bacillaceae</taxon>
        <taxon>Lysinibacillus</taxon>
    </lineage>
</organism>
<dbReference type="RefSeq" id="WP_354471541.1">
    <property type="nucleotide sequence ID" value="NZ_JBEPSB010000006.1"/>
</dbReference>
<evidence type="ECO:0000313" key="10">
    <source>
        <dbReference type="EMBL" id="MET4560622.1"/>
    </source>
</evidence>
<name>A0ABV2PI45_9BACI</name>
<evidence type="ECO:0000256" key="3">
    <source>
        <dbReference type="ARBA" id="ARBA00022475"/>
    </source>
</evidence>
<gene>
    <name evidence="10" type="ORF">ABIA69_001766</name>
</gene>
<keyword evidence="11" id="KW-1185">Reference proteome</keyword>
<feature type="transmembrane region" description="Helical" evidence="7">
    <location>
        <begin position="20"/>
        <end position="40"/>
    </location>
</feature>
<evidence type="ECO:0000256" key="7">
    <source>
        <dbReference type="SAM" id="Phobius"/>
    </source>
</evidence>
<feature type="domain" description="Polysaccharide chain length determinant N-terminal" evidence="8">
    <location>
        <begin position="3"/>
        <end position="85"/>
    </location>
</feature>
<dbReference type="InterPro" id="IPR032807">
    <property type="entry name" value="GNVR"/>
</dbReference>
<dbReference type="InterPro" id="IPR003856">
    <property type="entry name" value="LPS_length_determ_N"/>
</dbReference>
<evidence type="ECO:0000313" key="11">
    <source>
        <dbReference type="Proteomes" id="UP001549363"/>
    </source>
</evidence>
<evidence type="ECO:0000256" key="6">
    <source>
        <dbReference type="ARBA" id="ARBA00023136"/>
    </source>
</evidence>